<feature type="domain" description="Tryptophan synthase beta chain-like PALP" evidence="1">
    <location>
        <begin position="120"/>
        <end position="260"/>
    </location>
</feature>
<sequence>MEGLESNCGWSTDSLFPQAYFTPLVRLQDGLHVKMENCLPGNNAVSRALQAIYEKRERRGEARSGMSVRADIHEDEVLSFLSFCFWHGLRPVIAPEMHVPGGLEGAVMRGRDAELFLDLNGDEEGARAYYRYTGVELWSQAGGEITDIVVPVRDGRIISGLGAFFRERNENIRIVAVLQGERTEERFGGIRRHVESLPPALNPSVIDRSFTVSPQDAERSRVDLFKSRGLISGPRGAAAVHVAKMILREDPSASVIAVVPDYLCPV</sequence>
<evidence type="ECO:0000259" key="1">
    <source>
        <dbReference type="Pfam" id="PF00291"/>
    </source>
</evidence>
<dbReference type="SUPFAM" id="SSF53686">
    <property type="entry name" value="Tryptophan synthase beta subunit-like PLP-dependent enzymes"/>
    <property type="match status" value="1"/>
</dbReference>
<dbReference type="AlphaFoldDB" id="A0AA37BSC5"/>
<reference evidence="2" key="1">
    <citation type="journal article" date="2014" name="Int. J. Syst. Evol. Microbiol.">
        <title>Complete genome sequence of Corynebacterium casei LMG S-19264T (=DSM 44701T), isolated from a smear-ripened cheese.</title>
        <authorList>
            <consortium name="US DOE Joint Genome Institute (JGI-PGF)"/>
            <person name="Walter F."/>
            <person name="Albersmeier A."/>
            <person name="Kalinowski J."/>
            <person name="Ruckert C."/>
        </authorList>
    </citation>
    <scope>NUCLEOTIDE SEQUENCE</scope>
    <source>
        <strain evidence="2">JCM 13583</strain>
    </source>
</reference>
<comment type="caution">
    <text evidence="2">The sequence shown here is derived from an EMBL/GenBank/DDBJ whole genome shotgun (WGS) entry which is preliminary data.</text>
</comment>
<keyword evidence="3" id="KW-1185">Reference proteome</keyword>
<evidence type="ECO:0000313" key="2">
    <source>
        <dbReference type="EMBL" id="GGM78068.1"/>
    </source>
</evidence>
<protein>
    <recommendedName>
        <fullName evidence="1">Tryptophan synthase beta chain-like PALP domain-containing protein</fullName>
    </recommendedName>
</protein>
<dbReference type="Pfam" id="PF00291">
    <property type="entry name" value="PALP"/>
    <property type="match status" value="1"/>
</dbReference>
<name>A0AA37BSC5_9ARCH</name>
<organism evidence="2 3">
    <name type="scientific">Thermogymnomonas acidicola</name>
    <dbReference type="NCBI Taxonomy" id="399579"/>
    <lineage>
        <taxon>Archaea</taxon>
        <taxon>Methanobacteriati</taxon>
        <taxon>Thermoplasmatota</taxon>
        <taxon>Thermoplasmata</taxon>
        <taxon>Thermoplasmatales</taxon>
        <taxon>Thermogymnomonas</taxon>
    </lineage>
</organism>
<dbReference type="Proteomes" id="UP000632195">
    <property type="component" value="Unassembled WGS sequence"/>
</dbReference>
<dbReference type="InterPro" id="IPR050214">
    <property type="entry name" value="Cys_Synth/Cystath_Beta-Synth"/>
</dbReference>
<dbReference type="Gene3D" id="3.40.50.1100">
    <property type="match status" value="1"/>
</dbReference>
<dbReference type="EMBL" id="BMNY01000003">
    <property type="protein sequence ID" value="GGM78068.1"/>
    <property type="molecule type" value="Genomic_DNA"/>
</dbReference>
<reference evidence="2" key="2">
    <citation type="submission" date="2022-09" db="EMBL/GenBank/DDBJ databases">
        <authorList>
            <person name="Sun Q."/>
            <person name="Ohkuma M."/>
        </authorList>
    </citation>
    <scope>NUCLEOTIDE SEQUENCE</scope>
    <source>
        <strain evidence="2">JCM 13583</strain>
    </source>
</reference>
<proteinExistence type="predicted"/>
<dbReference type="InterPro" id="IPR036052">
    <property type="entry name" value="TrpB-like_PALP_sf"/>
</dbReference>
<gene>
    <name evidence="2" type="ORF">GCM10007108_15320</name>
</gene>
<dbReference type="InterPro" id="IPR001926">
    <property type="entry name" value="TrpB-like_PALP"/>
</dbReference>
<dbReference type="PANTHER" id="PTHR10314">
    <property type="entry name" value="CYSTATHIONINE BETA-SYNTHASE"/>
    <property type="match status" value="1"/>
</dbReference>
<evidence type="ECO:0000313" key="3">
    <source>
        <dbReference type="Proteomes" id="UP000632195"/>
    </source>
</evidence>
<accession>A0AA37BSC5</accession>
<dbReference type="RefSeq" id="WP_188681665.1">
    <property type="nucleotide sequence ID" value="NZ_BMNY01000003.1"/>
</dbReference>